<dbReference type="EMBL" id="JATAAI010000006">
    <property type="protein sequence ID" value="KAK1744664.1"/>
    <property type="molecule type" value="Genomic_DNA"/>
</dbReference>
<dbReference type="InterPro" id="IPR035766">
    <property type="entry name" value="SPRYD7"/>
</dbReference>
<dbReference type="PANTHER" id="PTHR20951:SF2">
    <property type="entry name" value="SPRY DOMAIN-CONTAINING PROTEIN 7"/>
    <property type="match status" value="1"/>
</dbReference>
<evidence type="ECO:0000313" key="1">
    <source>
        <dbReference type="EMBL" id="KAK1744664.1"/>
    </source>
</evidence>
<keyword evidence="2" id="KW-1185">Reference proteome</keyword>
<name>A0AAD8YFK3_9STRA</name>
<dbReference type="AlphaFoldDB" id="A0AAD8YFK3"/>
<evidence type="ECO:0000313" key="2">
    <source>
        <dbReference type="Proteomes" id="UP001224775"/>
    </source>
</evidence>
<dbReference type="Gene3D" id="2.60.120.920">
    <property type="match status" value="1"/>
</dbReference>
<proteinExistence type="predicted"/>
<protein>
    <submittedName>
        <fullName evidence="1">SPRY domain-containing protein</fullName>
    </submittedName>
</protein>
<dbReference type="Proteomes" id="UP001224775">
    <property type="component" value="Unassembled WGS sequence"/>
</dbReference>
<organism evidence="1 2">
    <name type="scientific">Skeletonema marinoi</name>
    <dbReference type="NCBI Taxonomy" id="267567"/>
    <lineage>
        <taxon>Eukaryota</taxon>
        <taxon>Sar</taxon>
        <taxon>Stramenopiles</taxon>
        <taxon>Ochrophyta</taxon>
        <taxon>Bacillariophyta</taxon>
        <taxon>Coscinodiscophyceae</taxon>
        <taxon>Thalassiosirophycidae</taxon>
        <taxon>Thalassiosirales</taxon>
        <taxon>Skeletonemataceae</taxon>
        <taxon>Skeletonema</taxon>
        <taxon>Skeletonema marinoi-dohrnii complex</taxon>
    </lineage>
</organism>
<dbReference type="InterPro" id="IPR043136">
    <property type="entry name" value="B30.2/SPRY_sf"/>
</dbReference>
<reference evidence="1" key="1">
    <citation type="submission" date="2023-06" db="EMBL/GenBank/DDBJ databases">
        <title>Survivors Of The Sea: Transcriptome response of Skeletonema marinoi to long-term dormancy.</title>
        <authorList>
            <person name="Pinder M.I.M."/>
            <person name="Kourtchenko O."/>
            <person name="Robertson E.K."/>
            <person name="Larsson T."/>
            <person name="Maumus F."/>
            <person name="Osuna-Cruz C.M."/>
            <person name="Vancaester E."/>
            <person name="Stenow R."/>
            <person name="Vandepoele K."/>
            <person name="Ploug H."/>
            <person name="Bruchert V."/>
            <person name="Godhe A."/>
            <person name="Topel M."/>
        </authorList>
    </citation>
    <scope>NUCLEOTIDE SEQUENCE</scope>
    <source>
        <strain evidence="1">R05AC</strain>
    </source>
</reference>
<comment type="caution">
    <text evidence="1">The sequence shown here is derived from an EMBL/GenBank/DDBJ whole genome shotgun (WGS) entry which is preliminary data.</text>
</comment>
<accession>A0AAD8YFK3</accession>
<sequence>MGQCCCSPCKRFLPSSMIEFSGTAAAEAIMNEESLLENNIPQVHSINPEMSAPSIRVANDLGNEVKGYGLALTDVSVEQESCYWEWRVRTGGNPTVTVMVGVSNRRNSKFYEILASSSVPPEQHGTKFMCTASDLKDGDVIGIVVQQSELPMIQLYVNGEIEDGLQVTRFRGTVYPSIYLPQKGSNNDVSATFLYREEQYVHGPPGPQFHPLIAERSLM</sequence>
<dbReference type="PANTHER" id="PTHR20951">
    <property type="entry name" value="C13ORF1 PROTEIN-RELATED"/>
    <property type="match status" value="1"/>
</dbReference>
<gene>
    <name evidence="1" type="ORF">QTG54_003955</name>
</gene>